<name>A0A1C0ZWX7_9BACL</name>
<evidence type="ECO:0000256" key="3">
    <source>
        <dbReference type="ARBA" id="ARBA00022729"/>
    </source>
</evidence>
<dbReference type="EMBL" id="LYPC01000027">
    <property type="protein sequence ID" value="OCT12587.1"/>
    <property type="molecule type" value="Genomic_DNA"/>
</dbReference>
<dbReference type="PANTHER" id="PTHR30061:SF50">
    <property type="entry name" value="MALTOSE_MALTODEXTRIN-BINDING PERIPLASMIC PROTEIN"/>
    <property type="match status" value="1"/>
</dbReference>
<reference evidence="5" key="1">
    <citation type="submission" date="2016-05" db="EMBL/GenBank/DDBJ databases">
        <title>Paenibacillus oryzae. sp. nov., isolated from the rice root.</title>
        <authorList>
            <person name="Zhang J."/>
            <person name="Zhang X."/>
        </authorList>
    </citation>
    <scope>NUCLEOTIDE SEQUENCE [LARGE SCALE GENOMIC DNA]</scope>
    <source>
        <strain evidence="5">KCTC13222</strain>
    </source>
</reference>
<evidence type="ECO:0008006" key="6">
    <source>
        <dbReference type="Google" id="ProtNLM"/>
    </source>
</evidence>
<dbReference type="OrthoDB" id="9808332at2"/>
<sequence length="429" mass="47663">MWLVSVCLACGLTGCQDQPQTSDSNVIQSQVPVKELTFWTFYNADSPEQKFFSRIAQEYSDQVDHTVHITMKSLSWSDYGTTGLISAFAAGEGPDIFLVAPSNILQYSKVNILKDLTPYLSQDVLGDFLPHSLDATTIDDKIYGIPYEQDLLGLFYDKDVFDAKGLTPPRTWDELLSDAVATKTDHRAGLTFDVGATGFEVFMFSPFLWSAGGDVMTGNHKHSALDSDGTRKALEYYRSLMRSGAINQKLSLDSGEIAILGKEETAMQICGSWAIRTIEEQFPNKNIGVVPIPLPPGGKPTTVAGGWKIVANANSSYAEDAAKFAVWAFANDDIKHSVEWGTQVKFAFPVRRSVLEKAKPIFEKGLRKEFVERMLGTERPELRITPQMANIVAEMIQQAFYKTEMPIDQIVKTSNQKLESYINTYPSSL</sequence>
<dbReference type="PANTHER" id="PTHR30061">
    <property type="entry name" value="MALTOSE-BINDING PERIPLASMIC PROTEIN"/>
    <property type="match status" value="1"/>
</dbReference>
<keyword evidence="3" id="KW-0732">Signal</keyword>
<dbReference type="Pfam" id="PF01547">
    <property type="entry name" value="SBP_bac_1"/>
    <property type="match status" value="1"/>
</dbReference>
<dbReference type="GO" id="GO:0042956">
    <property type="term" value="P:maltodextrin transmembrane transport"/>
    <property type="evidence" value="ECO:0007669"/>
    <property type="project" value="TreeGrafter"/>
</dbReference>
<dbReference type="Proteomes" id="UP000093309">
    <property type="component" value="Unassembled WGS sequence"/>
</dbReference>
<evidence type="ECO:0000313" key="4">
    <source>
        <dbReference type="EMBL" id="OCT12587.1"/>
    </source>
</evidence>
<keyword evidence="5" id="KW-1185">Reference proteome</keyword>
<organism evidence="4 5">
    <name type="scientific">Paenibacillus pectinilyticus</name>
    <dbReference type="NCBI Taxonomy" id="512399"/>
    <lineage>
        <taxon>Bacteria</taxon>
        <taxon>Bacillati</taxon>
        <taxon>Bacillota</taxon>
        <taxon>Bacilli</taxon>
        <taxon>Bacillales</taxon>
        <taxon>Paenibacillaceae</taxon>
        <taxon>Paenibacillus</taxon>
    </lineage>
</organism>
<comment type="caution">
    <text evidence="4">The sequence shown here is derived from an EMBL/GenBank/DDBJ whole genome shotgun (WGS) entry which is preliminary data.</text>
</comment>
<protein>
    <recommendedName>
        <fullName evidence="6">ABC transporter substrate-binding protein</fullName>
    </recommendedName>
</protein>
<dbReference type="GO" id="GO:0055052">
    <property type="term" value="C:ATP-binding cassette (ABC) transporter complex, substrate-binding subunit-containing"/>
    <property type="evidence" value="ECO:0007669"/>
    <property type="project" value="TreeGrafter"/>
</dbReference>
<evidence type="ECO:0000313" key="5">
    <source>
        <dbReference type="Proteomes" id="UP000093309"/>
    </source>
</evidence>
<dbReference type="STRING" id="512399.A8709_32760"/>
<dbReference type="GO" id="GO:0015768">
    <property type="term" value="P:maltose transport"/>
    <property type="evidence" value="ECO:0007669"/>
    <property type="project" value="TreeGrafter"/>
</dbReference>
<dbReference type="CDD" id="cd13585">
    <property type="entry name" value="PBP2_TMBP_like"/>
    <property type="match status" value="1"/>
</dbReference>
<dbReference type="GO" id="GO:1901982">
    <property type="term" value="F:maltose binding"/>
    <property type="evidence" value="ECO:0007669"/>
    <property type="project" value="TreeGrafter"/>
</dbReference>
<keyword evidence="2" id="KW-0813">Transport</keyword>
<evidence type="ECO:0000256" key="1">
    <source>
        <dbReference type="ARBA" id="ARBA00008520"/>
    </source>
</evidence>
<dbReference type="AlphaFoldDB" id="A0A1C0ZWX7"/>
<dbReference type="InterPro" id="IPR006059">
    <property type="entry name" value="SBP"/>
</dbReference>
<dbReference type="SUPFAM" id="SSF53850">
    <property type="entry name" value="Periplasmic binding protein-like II"/>
    <property type="match status" value="1"/>
</dbReference>
<proteinExistence type="inferred from homology"/>
<gene>
    <name evidence="4" type="ORF">A8709_32760</name>
</gene>
<evidence type="ECO:0000256" key="2">
    <source>
        <dbReference type="ARBA" id="ARBA00022448"/>
    </source>
</evidence>
<dbReference type="Gene3D" id="3.40.190.10">
    <property type="entry name" value="Periplasmic binding protein-like II"/>
    <property type="match status" value="1"/>
</dbReference>
<comment type="similarity">
    <text evidence="1">Belongs to the bacterial solute-binding protein 1 family.</text>
</comment>
<dbReference type="RefSeq" id="WP_065857022.1">
    <property type="nucleotide sequence ID" value="NZ_LYPC01000027.1"/>
</dbReference>
<accession>A0A1C0ZWX7</accession>